<dbReference type="InterPro" id="IPR036365">
    <property type="entry name" value="PGBD-like_sf"/>
</dbReference>
<feature type="compositionally biased region" description="Low complexity" evidence="5">
    <location>
        <begin position="147"/>
        <end position="166"/>
    </location>
</feature>
<keyword evidence="9" id="KW-1185">Reference proteome</keyword>
<protein>
    <submittedName>
        <fullName evidence="8">Cell wall-associated hydrolase, NlpC family</fullName>
    </submittedName>
</protein>
<evidence type="ECO:0000259" key="7">
    <source>
        <dbReference type="PROSITE" id="PS51935"/>
    </source>
</evidence>
<accession>A0A1H3BN62</accession>
<evidence type="ECO:0000256" key="6">
    <source>
        <dbReference type="SAM" id="SignalP"/>
    </source>
</evidence>
<comment type="caution">
    <text evidence="8">The sequence shown here is derived from an EMBL/GenBank/DDBJ whole genome shotgun (WGS) entry which is preliminary data.</text>
</comment>
<sequence>MNNPVHPLRKYVVSTALVTSLALTPLVGSSVSAQSNAPADNGSSVQITESNVLTAGDRGQAVSSLQSKLASYGYYGYNVDGKYGPITKNAVIAFQKQQGLAVDGIAGPNTQASLASGSVAPAPDTSSNNETEETQSDSDDSEERATAVKAASASTASTASASTGSASNADIVNAAESLIGVPYQYGGETRAALGSSGFINLVMEEAGTDVNRTHAGMWASDGVFVDSPNVGDVVFFENTYSVDRVATHSGIYIGGNKMIHAGSDGVEVSDMDYDYWENKYIGAKSIQ</sequence>
<evidence type="ECO:0000256" key="5">
    <source>
        <dbReference type="SAM" id="MobiDB-lite"/>
    </source>
</evidence>
<name>A0A1H3BN62_9BACI</name>
<dbReference type="SUPFAM" id="SSF54001">
    <property type="entry name" value="Cysteine proteinases"/>
    <property type="match status" value="1"/>
</dbReference>
<dbReference type="InterPro" id="IPR051202">
    <property type="entry name" value="Peptidase_C40"/>
</dbReference>
<feature type="chain" id="PRO_5047158446" evidence="6">
    <location>
        <begin position="34"/>
        <end position="287"/>
    </location>
</feature>
<dbReference type="Gene3D" id="1.10.101.10">
    <property type="entry name" value="PGBD-like superfamily/PGBD"/>
    <property type="match status" value="1"/>
</dbReference>
<dbReference type="GO" id="GO:0016787">
    <property type="term" value="F:hydrolase activity"/>
    <property type="evidence" value="ECO:0007669"/>
    <property type="project" value="UniProtKB-KW"/>
</dbReference>
<dbReference type="RefSeq" id="WP_093105345.1">
    <property type="nucleotide sequence ID" value="NZ_FNOS01000001.1"/>
</dbReference>
<dbReference type="EMBL" id="FNOS01000001">
    <property type="protein sequence ID" value="SDX43235.1"/>
    <property type="molecule type" value="Genomic_DNA"/>
</dbReference>
<organism evidence="8 9">
    <name type="scientific">Salimicrobium album</name>
    <dbReference type="NCBI Taxonomy" id="50717"/>
    <lineage>
        <taxon>Bacteria</taxon>
        <taxon>Bacillati</taxon>
        <taxon>Bacillota</taxon>
        <taxon>Bacilli</taxon>
        <taxon>Bacillales</taxon>
        <taxon>Bacillaceae</taxon>
        <taxon>Salimicrobium</taxon>
    </lineage>
</organism>
<feature type="region of interest" description="Disordered" evidence="5">
    <location>
        <begin position="112"/>
        <end position="166"/>
    </location>
</feature>
<dbReference type="InterPro" id="IPR036366">
    <property type="entry name" value="PGBDSf"/>
</dbReference>
<evidence type="ECO:0000256" key="3">
    <source>
        <dbReference type="ARBA" id="ARBA00022801"/>
    </source>
</evidence>
<proteinExistence type="inferred from homology"/>
<dbReference type="InterPro" id="IPR000064">
    <property type="entry name" value="NLP_P60_dom"/>
</dbReference>
<reference evidence="8 9" key="1">
    <citation type="submission" date="2016-10" db="EMBL/GenBank/DDBJ databases">
        <authorList>
            <person name="Varghese N."/>
            <person name="Submissions S."/>
        </authorList>
    </citation>
    <scope>NUCLEOTIDE SEQUENCE [LARGE SCALE GENOMIC DNA]</scope>
    <source>
        <strain evidence="8 9">DSM 20748</strain>
    </source>
</reference>
<comment type="similarity">
    <text evidence="1">Belongs to the peptidase C40 family.</text>
</comment>
<dbReference type="PANTHER" id="PTHR47053:SF1">
    <property type="entry name" value="MUREIN DD-ENDOPEPTIDASE MEPH-RELATED"/>
    <property type="match status" value="1"/>
</dbReference>
<evidence type="ECO:0000256" key="2">
    <source>
        <dbReference type="ARBA" id="ARBA00022670"/>
    </source>
</evidence>
<dbReference type="SUPFAM" id="SSF47090">
    <property type="entry name" value="PGBD-like"/>
    <property type="match status" value="1"/>
</dbReference>
<dbReference type="InterPro" id="IPR002477">
    <property type="entry name" value="Peptidoglycan-bd-like"/>
</dbReference>
<evidence type="ECO:0000313" key="8">
    <source>
        <dbReference type="EMBL" id="SDX43235.1"/>
    </source>
</evidence>
<evidence type="ECO:0000313" key="9">
    <source>
        <dbReference type="Proteomes" id="UP000198647"/>
    </source>
</evidence>
<dbReference type="InterPro" id="IPR038765">
    <property type="entry name" value="Papain-like_cys_pep_sf"/>
</dbReference>
<feature type="signal peptide" evidence="6">
    <location>
        <begin position="1"/>
        <end position="33"/>
    </location>
</feature>
<feature type="domain" description="NlpC/P60" evidence="7">
    <location>
        <begin position="165"/>
        <end position="287"/>
    </location>
</feature>
<dbReference type="Pfam" id="PF01471">
    <property type="entry name" value="PG_binding_1"/>
    <property type="match status" value="1"/>
</dbReference>
<keyword evidence="3 8" id="KW-0378">Hydrolase</keyword>
<dbReference type="PANTHER" id="PTHR47053">
    <property type="entry name" value="MUREIN DD-ENDOPEPTIDASE MEPH-RELATED"/>
    <property type="match status" value="1"/>
</dbReference>
<gene>
    <name evidence="8" type="ORF">SAMN04488081_0503</name>
</gene>
<dbReference type="PROSITE" id="PS51935">
    <property type="entry name" value="NLPC_P60"/>
    <property type="match status" value="1"/>
</dbReference>
<dbReference type="Gene3D" id="3.90.1720.10">
    <property type="entry name" value="endopeptidase domain like (from Nostoc punctiforme)"/>
    <property type="match status" value="1"/>
</dbReference>
<feature type="compositionally biased region" description="Acidic residues" evidence="5">
    <location>
        <begin position="130"/>
        <end position="142"/>
    </location>
</feature>
<dbReference type="Proteomes" id="UP000198647">
    <property type="component" value="Unassembled WGS sequence"/>
</dbReference>
<keyword evidence="6" id="KW-0732">Signal</keyword>
<keyword evidence="4" id="KW-0788">Thiol protease</keyword>
<keyword evidence="2" id="KW-0645">Protease</keyword>
<evidence type="ECO:0000256" key="4">
    <source>
        <dbReference type="ARBA" id="ARBA00022807"/>
    </source>
</evidence>
<dbReference type="Pfam" id="PF00877">
    <property type="entry name" value="NLPC_P60"/>
    <property type="match status" value="1"/>
</dbReference>
<evidence type="ECO:0000256" key="1">
    <source>
        <dbReference type="ARBA" id="ARBA00007074"/>
    </source>
</evidence>